<evidence type="ECO:0000256" key="10">
    <source>
        <dbReference type="ARBA" id="ARBA00023180"/>
    </source>
</evidence>
<feature type="transmembrane region" description="Helical" evidence="13">
    <location>
        <begin position="936"/>
        <end position="960"/>
    </location>
</feature>
<evidence type="ECO:0000256" key="1">
    <source>
        <dbReference type="ARBA" id="ARBA00004477"/>
    </source>
</evidence>
<dbReference type="InterPro" id="IPR002591">
    <property type="entry name" value="Phosphodiest/P_Trfase"/>
</dbReference>
<evidence type="ECO:0000313" key="15">
    <source>
        <dbReference type="Proteomes" id="UP001159042"/>
    </source>
</evidence>
<keyword evidence="8 13" id="KW-1133">Transmembrane helix</keyword>
<protein>
    <recommendedName>
        <fullName evidence="12">GPI ethanolamine phosphate transferase 3, catalytic subunit</fullName>
    </recommendedName>
    <alternativeName>
        <fullName evidence="11">Phosphatidylinositol-glycan biosynthesis class O protein</fullName>
    </alternativeName>
</protein>
<dbReference type="PANTHER" id="PTHR23071:SF1">
    <property type="entry name" value="GPI ETHANOLAMINE PHOSPHATE TRANSFERASE 3"/>
    <property type="match status" value="1"/>
</dbReference>
<name>A0AAV8VC83_9CUCU</name>
<feature type="transmembrane region" description="Helical" evidence="13">
    <location>
        <begin position="908"/>
        <end position="929"/>
    </location>
</feature>
<feature type="transmembrane region" description="Helical" evidence="13">
    <location>
        <begin position="749"/>
        <end position="775"/>
    </location>
</feature>
<evidence type="ECO:0000256" key="11">
    <source>
        <dbReference type="ARBA" id="ARBA00079084"/>
    </source>
</evidence>
<feature type="transmembrane region" description="Helical" evidence="13">
    <location>
        <begin position="630"/>
        <end position="650"/>
    </location>
</feature>
<feature type="transmembrane region" description="Helical" evidence="13">
    <location>
        <begin position="706"/>
        <end position="729"/>
    </location>
</feature>
<dbReference type="Pfam" id="PF01663">
    <property type="entry name" value="Phosphodiest"/>
    <property type="match status" value="1"/>
</dbReference>
<keyword evidence="4" id="KW-0337">GPI-anchor biosynthesis</keyword>
<sequence>MGKSLYYFLFLIWLCYLIVSSILLFTRGFLLTRVVHTNSSTCTPFSEIMCASREDFSISRSDKEVCSQDEKLFSFLKDNKITADVCLPPTARIVLLIVDALRYDFITFDETNKDPLPFQNRIPVISRLIKDHPDHTRVYKFIADPPTTTMQRIKGLTTGSLPTFIDAGSNFATSEINEDNIIDQMLHNNYKVVFMGDDTWNGLYPDRFIRNYPYPSFNVWDLDTVDNGVRTQLHQEINNTDWNLLIGHVLGVDHCGHRYGPNHPEMERKLGEINGLIEYIVEEIDETTMLFVIGDHGMTSTGDHGGESEDEVTAGFFLYSKQPLLNLGEKRDFIKQVDIVPTLATILGVPVPFQNLGILVLNCLPASVASLNIGSWRLALYYLWLNVNQVLNYITEYSKGANTFSQETLNTLHQRFSVLKAKLVSTDSEDNFLHISKNLMEFIWDIRKMCEDIWIQFDSFSMTRGLLLLFMTVFFTFIIGDGIPCQRISEIFTGSFMVFSYTVLFSVTACVLTLYYLEFIDNLLSVIFFATGVASQVILAVLVIQNWEIISLTWYSKANTERVSNLICRIVLIFNICGLFSNSYVIEESFVLLFLLVTIILIGAIGIKSSNKFDIKYKNNVVSVLKWSKLKLLLLATVIAMSVRISMYFWHCREEQQWCFANIHEVSSITAKLESTKLQWSIAVISLALFIFSTKEWLRNCGNLNGYSLTITIGKFVPTAIVVCIAGFWGLKQVPSNKGQLNSLKSLNILALTTYALILLGILVTIIKPLCIYIIPGQDSTSSTHSVPAIFKNIKSSLYEKDKVKDEIPVVCGLGTAYSSVYVIIGVYLSLLFALLLNEVIAPVTVIMFMTATFILITNSVLRVEKAKSVGELFDIPNISILIWIILAEYFFYASGHQPTFPNISWEAAFIGTSGIFTNNIILGTLIIINTFCSYILMGVLLPLLLIAPFTVLVMIPSLLGKKINDLQLDMIRGEVMLFEQDRLTFSSTFVLSCKYISGHGIRVLASMLAATIHCRHLMVWKIFAPKFIFESVGMFITLVSVMTGFLILIRINRSVERFIIKLNKLS</sequence>
<dbReference type="AlphaFoldDB" id="A0AAV8VC83"/>
<dbReference type="SUPFAM" id="SSF53649">
    <property type="entry name" value="Alkaline phosphatase-like"/>
    <property type="match status" value="1"/>
</dbReference>
<evidence type="ECO:0000256" key="3">
    <source>
        <dbReference type="ARBA" id="ARBA00008695"/>
    </source>
</evidence>
<feature type="transmembrane region" description="Helical" evidence="13">
    <location>
        <begin position="590"/>
        <end position="609"/>
    </location>
</feature>
<feature type="transmembrane region" description="Helical" evidence="13">
    <location>
        <begin position="678"/>
        <end position="694"/>
    </location>
</feature>
<feature type="transmembrane region" description="Helical" evidence="13">
    <location>
        <begin position="496"/>
        <end position="517"/>
    </location>
</feature>
<dbReference type="FunFam" id="3.40.720.10:FF:000041">
    <property type="entry name" value="GPI ethanolamine phosphate transferase 3"/>
    <property type="match status" value="1"/>
</dbReference>
<feature type="transmembrane region" description="Helical" evidence="13">
    <location>
        <begin position="808"/>
        <end position="834"/>
    </location>
</feature>
<feature type="transmembrane region" description="Helical" evidence="13">
    <location>
        <begin position="1028"/>
        <end position="1050"/>
    </location>
</feature>
<reference evidence="14 15" key="1">
    <citation type="journal article" date="2023" name="Insect Mol. Biol.">
        <title>Genome sequencing provides insights into the evolution of gene families encoding plant cell wall-degrading enzymes in longhorned beetles.</title>
        <authorList>
            <person name="Shin N.R."/>
            <person name="Okamura Y."/>
            <person name="Kirsch R."/>
            <person name="Pauchet Y."/>
        </authorList>
    </citation>
    <scope>NUCLEOTIDE SEQUENCE [LARGE SCALE GENOMIC DNA]</scope>
    <source>
        <strain evidence="14">EAD_L_NR</strain>
    </source>
</reference>
<feature type="transmembrane region" description="Helical" evidence="13">
    <location>
        <begin position="523"/>
        <end position="545"/>
    </location>
</feature>
<organism evidence="14 15">
    <name type="scientific">Exocentrus adspersus</name>
    <dbReference type="NCBI Taxonomy" id="1586481"/>
    <lineage>
        <taxon>Eukaryota</taxon>
        <taxon>Metazoa</taxon>
        <taxon>Ecdysozoa</taxon>
        <taxon>Arthropoda</taxon>
        <taxon>Hexapoda</taxon>
        <taxon>Insecta</taxon>
        <taxon>Pterygota</taxon>
        <taxon>Neoptera</taxon>
        <taxon>Endopterygota</taxon>
        <taxon>Coleoptera</taxon>
        <taxon>Polyphaga</taxon>
        <taxon>Cucujiformia</taxon>
        <taxon>Chrysomeloidea</taxon>
        <taxon>Cerambycidae</taxon>
        <taxon>Lamiinae</taxon>
        <taxon>Acanthocinini</taxon>
        <taxon>Exocentrus</taxon>
    </lineage>
</organism>
<evidence type="ECO:0000256" key="5">
    <source>
        <dbReference type="ARBA" id="ARBA00022679"/>
    </source>
</evidence>
<proteinExistence type="inferred from homology"/>
<accession>A0AAV8VC83</accession>
<dbReference type="InterPro" id="IPR039524">
    <property type="entry name" value="PIGO/GPI13"/>
</dbReference>
<keyword evidence="9 13" id="KW-0472">Membrane</keyword>
<comment type="subcellular location">
    <subcellularLocation>
        <location evidence="1">Endoplasmic reticulum membrane</location>
        <topology evidence="1">Multi-pass membrane protein</topology>
    </subcellularLocation>
</comment>
<evidence type="ECO:0000256" key="13">
    <source>
        <dbReference type="SAM" id="Phobius"/>
    </source>
</evidence>
<dbReference type="Proteomes" id="UP001159042">
    <property type="component" value="Unassembled WGS sequence"/>
</dbReference>
<feature type="transmembrane region" description="Helical" evidence="13">
    <location>
        <begin position="840"/>
        <end position="862"/>
    </location>
</feature>
<dbReference type="GO" id="GO:0006506">
    <property type="term" value="P:GPI anchor biosynthetic process"/>
    <property type="evidence" value="ECO:0007669"/>
    <property type="project" value="UniProtKB-KW"/>
</dbReference>
<dbReference type="EMBL" id="JANEYG010000166">
    <property type="protein sequence ID" value="KAJ8911719.1"/>
    <property type="molecule type" value="Genomic_DNA"/>
</dbReference>
<evidence type="ECO:0000256" key="4">
    <source>
        <dbReference type="ARBA" id="ARBA00022502"/>
    </source>
</evidence>
<feature type="transmembrane region" description="Helical" evidence="13">
    <location>
        <begin position="874"/>
        <end position="893"/>
    </location>
</feature>
<evidence type="ECO:0000256" key="12">
    <source>
        <dbReference type="ARBA" id="ARBA00093602"/>
    </source>
</evidence>
<dbReference type="PANTHER" id="PTHR23071">
    <property type="entry name" value="PHOSPHATIDYLINOSITOL GLYCAN"/>
    <property type="match status" value="1"/>
</dbReference>
<comment type="pathway">
    <text evidence="2">Glycolipid biosynthesis; glycosylphosphatidylinositol-anchor biosynthesis.</text>
</comment>
<evidence type="ECO:0000256" key="9">
    <source>
        <dbReference type="ARBA" id="ARBA00023136"/>
    </source>
</evidence>
<dbReference type="InterPro" id="IPR037675">
    <property type="entry name" value="PIG-O_N"/>
</dbReference>
<evidence type="ECO:0000256" key="6">
    <source>
        <dbReference type="ARBA" id="ARBA00022692"/>
    </source>
</evidence>
<evidence type="ECO:0000256" key="7">
    <source>
        <dbReference type="ARBA" id="ARBA00022824"/>
    </source>
</evidence>
<comment type="similarity">
    <text evidence="3">Belongs to the PIGG/PIGN/PIGO family. PIGO subfamily.</text>
</comment>
<keyword evidence="6 13" id="KW-0812">Transmembrane</keyword>
<feature type="transmembrane region" description="Helical" evidence="13">
    <location>
        <begin position="566"/>
        <end position="584"/>
    </location>
</feature>
<keyword evidence="10" id="KW-0325">Glycoprotein</keyword>
<feature type="transmembrane region" description="Helical" evidence="13">
    <location>
        <begin position="465"/>
        <end position="484"/>
    </location>
</feature>
<dbReference type="Gene3D" id="3.40.720.10">
    <property type="entry name" value="Alkaline Phosphatase, subunit A"/>
    <property type="match status" value="1"/>
</dbReference>
<evidence type="ECO:0000313" key="14">
    <source>
        <dbReference type="EMBL" id="KAJ8911719.1"/>
    </source>
</evidence>
<dbReference type="GO" id="GO:0005789">
    <property type="term" value="C:endoplasmic reticulum membrane"/>
    <property type="evidence" value="ECO:0007669"/>
    <property type="project" value="UniProtKB-SubCell"/>
</dbReference>
<dbReference type="CDD" id="cd16023">
    <property type="entry name" value="GPI_EPT_3"/>
    <property type="match status" value="1"/>
</dbReference>
<keyword evidence="15" id="KW-1185">Reference proteome</keyword>
<keyword evidence="7" id="KW-0256">Endoplasmic reticulum</keyword>
<comment type="caution">
    <text evidence="14">The sequence shown here is derived from an EMBL/GenBank/DDBJ whole genome shotgun (WGS) entry which is preliminary data.</text>
</comment>
<evidence type="ECO:0000256" key="2">
    <source>
        <dbReference type="ARBA" id="ARBA00004687"/>
    </source>
</evidence>
<dbReference type="InterPro" id="IPR017850">
    <property type="entry name" value="Alkaline_phosphatase_core_sf"/>
</dbReference>
<feature type="transmembrane region" description="Helical" evidence="13">
    <location>
        <begin position="7"/>
        <end position="30"/>
    </location>
</feature>
<keyword evidence="5" id="KW-0808">Transferase</keyword>
<dbReference type="GO" id="GO:0051377">
    <property type="term" value="F:mannose-ethanolamine phosphotransferase activity"/>
    <property type="evidence" value="ECO:0007669"/>
    <property type="project" value="InterPro"/>
</dbReference>
<evidence type="ECO:0000256" key="8">
    <source>
        <dbReference type="ARBA" id="ARBA00022989"/>
    </source>
</evidence>
<gene>
    <name evidence="14" type="ORF">NQ315_013181</name>
</gene>